<keyword evidence="8" id="KW-0479">Metal-binding</keyword>
<evidence type="ECO:0000256" key="4">
    <source>
        <dbReference type="ARBA" id="ARBA00012377"/>
    </source>
</evidence>
<dbReference type="GO" id="GO:0005886">
    <property type="term" value="C:plasma membrane"/>
    <property type="evidence" value="ECO:0007669"/>
    <property type="project" value="UniProtKB-SubCell"/>
</dbReference>
<keyword evidence="11" id="KW-0862">Zinc</keyword>
<dbReference type="EMBL" id="OW240913">
    <property type="protein sequence ID" value="CAH2245796.1"/>
    <property type="molecule type" value="Genomic_DNA"/>
</dbReference>
<evidence type="ECO:0000256" key="2">
    <source>
        <dbReference type="ARBA" id="ARBA00004251"/>
    </source>
</evidence>
<keyword evidence="6 22" id="KW-0812">Transmembrane</keyword>
<keyword evidence="10" id="KW-0378">Hydrolase</keyword>
<keyword evidence="24" id="KW-1185">Reference proteome</keyword>
<feature type="transmembrane region" description="Helical" evidence="22">
    <location>
        <begin position="553"/>
        <end position="574"/>
    </location>
</feature>
<evidence type="ECO:0000256" key="7">
    <source>
        <dbReference type="ARBA" id="ARBA00022696"/>
    </source>
</evidence>
<proteinExistence type="inferred from homology"/>
<reference evidence="23" key="1">
    <citation type="submission" date="2022-03" db="EMBL/GenBank/DDBJ databases">
        <authorList>
            <person name="Alioto T."/>
            <person name="Alioto T."/>
            <person name="Gomez Garrido J."/>
        </authorList>
    </citation>
    <scope>NUCLEOTIDE SEQUENCE</scope>
</reference>
<feature type="region of interest" description="Disordered" evidence="21">
    <location>
        <begin position="1"/>
        <end position="41"/>
    </location>
</feature>
<feature type="compositionally biased region" description="Polar residues" evidence="21">
    <location>
        <begin position="60"/>
        <end position="78"/>
    </location>
</feature>
<evidence type="ECO:0000256" key="18">
    <source>
        <dbReference type="ARBA" id="ARBA00031114"/>
    </source>
</evidence>
<evidence type="ECO:0000256" key="16">
    <source>
        <dbReference type="ARBA" id="ARBA00023180"/>
    </source>
</evidence>
<dbReference type="GO" id="GO:0047710">
    <property type="term" value="F:bis(5'-adenosyl)-triphosphatase activity"/>
    <property type="evidence" value="ECO:0007669"/>
    <property type="project" value="UniProtKB-EC"/>
</dbReference>
<dbReference type="Gene3D" id="3.40.720.10">
    <property type="entry name" value="Alkaline Phosphatase, subunit A"/>
    <property type="match status" value="1"/>
</dbReference>
<evidence type="ECO:0000256" key="17">
    <source>
        <dbReference type="ARBA" id="ARBA00025036"/>
    </source>
</evidence>
<feature type="compositionally biased region" description="Basic residues" evidence="21">
    <location>
        <begin position="87"/>
        <end position="98"/>
    </location>
</feature>
<keyword evidence="7" id="KW-0356">Hemostasis</keyword>
<keyword evidence="16" id="KW-0325">Glycoprotein</keyword>
<comment type="similarity">
    <text evidence="3">Belongs to the nucleotide pyrophosphatase/phosphodiesterase family.</text>
</comment>
<evidence type="ECO:0000256" key="11">
    <source>
        <dbReference type="ARBA" id="ARBA00022833"/>
    </source>
</evidence>
<evidence type="ECO:0000256" key="6">
    <source>
        <dbReference type="ARBA" id="ARBA00022692"/>
    </source>
</evidence>
<dbReference type="Gene3D" id="3.30.1360.180">
    <property type="match status" value="1"/>
</dbReference>
<protein>
    <recommendedName>
        <fullName evidence="4">bis(5'-adenosyl)-triphosphatase</fullName>
        <ecNumber evidence="4">3.6.1.29</ecNumber>
    </recommendedName>
    <alternativeName>
        <fullName evidence="19">AP3A hydrolase</fullName>
    </alternativeName>
    <alternativeName>
        <fullName evidence="18">Ectonucleotide pyrophosphatase/phosphodiesterase family member 4</fullName>
    </alternativeName>
</protein>
<feature type="compositionally biased region" description="Polar residues" evidence="21">
    <location>
        <begin position="32"/>
        <end position="41"/>
    </location>
</feature>
<evidence type="ECO:0000313" key="23">
    <source>
        <dbReference type="EMBL" id="CAH2245796.1"/>
    </source>
</evidence>
<sequence length="598" mass="66929">MDCPSGASTLPLKRPQAAEEAPEQTPAQPQQSLTSHRQDGNQALATAHNRNCTAVAQEITPTQKASDGSQTFTESLPTSGIGGPVTPRHHGNCPRPFKRSPPADVADCQKQGGSGETGNNRPRLGVLRVLILCYCLPALCNLNWKMSRVIAILMFLHGLTFCTGDQSKSNTTSKLILVSFDGFRADYLSKFSLPNLQEFMKEGVLVEEVKNVFITKTFPNHYSIVTGLYAESHGIVANQMYDSENNKTFNTSTYKDSFWWDQATPIWLTNQLQGRKSGSGMWPGTDLINHNFTPSYYLNYDPNVNFSERVNNLTNWFMKPDNPINFALLYWHEPDSSGHRYGPDDASNMSKVLSAVDENVGYLMSKLKEFKLWDTVNVIITSDHGMAECSKDKVIKLDDCISRDKYILVDSSTIGAVLPVGDPQDVYTKLKNCSTNMQVYLKKDIPDHYHYKHNSRIQPILLVADEGWFIVQNGSLKTLGNHGYDNRLPSMHPFLAARGPAFQKNYKISTINMVDIYPMMCHILGLKEMPNNGTLSNTKCLLVDQWCIHVPEAIGIVLGSLMVLTTLTCIIIMLRKKISSPRQFTRLEFQDDDDPLIG</sequence>
<dbReference type="Proteomes" id="UP001295444">
    <property type="component" value="Chromosome 02"/>
</dbReference>
<evidence type="ECO:0000256" key="22">
    <source>
        <dbReference type="SAM" id="Phobius"/>
    </source>
</evidence>
<evidence type="ECO:0000313" key="24">
    <source>
        <dbReference type="Proteomes" id="UP001295444"/>
    </source>
</evidence>
<dbReference type="PANTHER" id="PTHR10151">
    <property type="entry name" value="ECTONUCLEOTIDE PYROPHOSPHATASE/PHOSPHODIESTERASE"/>
    <property type="match status" value="1"/>
</dbReference>
<evidence type="ECO:0000256" key="14">
    <source>
        <dbReference type="ARBA" id="ARBA00023136"/>
    </source>
</evidence>
<evidence type="ECO:0000256" key="21">
    <source>
        <dbReference type="SAM" id="MobiDB-lite"/>
    </source>
</evidence>
<comment type="cofactor">
    <cofactor evidence="1">
        <name>Zn(2+)</name>
        <dbReference type="ChEBI" id="CHEBI:29105"/>
    </cofactor>
</comment>
<gene>
    <name evidence="23" type="ORF">PECUL_23A056857</name>
</gene>
<dbReference type="SUPFAM" id="SSF53649">
    <property type="entry name" value="Alkaline phosphatase-like"/>
    <property type="match status" value="1"/>
</dbReference>
<dbReference type="CDD" id="cd16018">
    <property type="entry name" value="Enpp"/>
    <property type="match status" value="1"/>
</dbReference>
<dbReference type="GO" id="GO:0046872">
    <property type="term" value="F:metal ion binding"/>
    <property type="evidence" value="ECO:0007669"/>
    <property type="project" value="UniProtKB-KW"/>
</dbReference>
<keyword evidence="9" id="KW-0732">Signal</keyword>
<comment type="catalytic activity">
    <reaction evidence="20">
        <text>P(1),P(3)-bis(5'-adenosyl) triphosphate + H2O = AMP + ADP + 2 H(+)</text>
        <dbReference type="Rhea" id="RHEA:13893"/>
        <dbReference type="ChEBI" id="CHEBI:15377"/>
        <dbReference type="ChEBI" id="CHEBI:15378"/>
        <dbReference type="ChEBI" id="CHEBI:58529"/>
        <dbReference type="ChEBI" id="CHEBI:456215"/>
        <dbReference type="ChEBI" id="CHEBI:456216"/>
        <dbReference type="EC" id="3.6.1.29"/>
    </reaction>
</comment>
<evidence type="ECO:0000256" key="10">
    <source>
        <dbReference type="ARBA" id="ARBA00022801"/>
    </source>
</evidence>
<dbReference type="EC" id="3.6.1.29" evidence="4"/>
<keyword evidence="15" id="KW-1015">Disulfide bond</keyword>
<keyword evidence="12 22" id="KW-1133">Transmembrane helix</keyword>
<dbReference type="InterPro" id="IPR017850">
    <property type="entry name" value="Alkaline_phosphatase_core_sf"/>
</dbReference>
<accession>A0AAD1R9D5</accession>
<evidence type="ECO:0000256" key="13">
    <source>
        <dbReference type="ARBA" id="ARBA00023084"/>
    </source>
</evidence>
<evidence type="ECO:0000256" key="19">
    <source>
        <dbReference type="ARBA" id="ARBA00031824"/>
    </source>
</evidence>
<evidence type="ECO:0000256" key="8">
    <source>
        <dbReference type="ARBA" id="ARBA00022723"/>
    </source>
</evidence>
<dbReference type="GO" id="GO:0007596">
    <property type="term" value="P:blood coagulation"/>
    <property type="evidence" value="ECO:0007669"/>
    <property type="project" value="UniProtKB-KW"/>
</dbReference>
<keyword evidence="5" id="KW-1003">Cell membrane</keyword>
<evidence type="ECO:0000256" key="9">
    <source>
        <dbReference type="ARBA" id="ARBA00022729"/>
    </source>
</evidence>
<organism evidence="23 24">
    <name type="scientific">Pelobates cultripes</name>
    <name type="common">Western spadefoot toad</name>
    <dbReference type="NCBI Taxonomy" id="61616"/>
    <lineage>
        <taxon>Eukaryota</taxon>
        <taxon>Metazoa</taxon>
        <taxon>Chordata</taxon>
        <taxon>Craniata</taxon>
        <taxon>Vertebrata</taxon>
        <taxon>Euteleostomi</taxon>
        <taxon>Amphibia</taxon>
        <taxon>Batrachia</taxon>
        <taxon>Anura</taxon>
        <taxon>Pelobatoidea</taxon>
        <taxon>Pelobatidae</taxon>
        <taxon>Pelobates</taxon>
    </lineage>
</organism>
<evidence type="ECO:0000256" key="3">
    <source>
        <dbReference type="ARBA" id="ARBA00010594"/>
    </source>
</evidence>
<evidence type="ECO:0000256" key="5">
    <source>
        <dbReference type="ARBA" id="ARBA00022475"/>
    </source>
</evidence>
<evidence type="ECO:0000256" key="1">
    <source>
        <dbReference type="ARBA" id="ARBA00001947"/>
    </source>
</evidence>
<dbReference type="Pfam" id="PF01663">
    <property type="entry name" value="Phosphodiest"/>
    <property type="match status" value="1"/>
</dbReference>
<comment type="subcellular location">
    <subcellularLocation>
        <location evidence="2">Cell membrane</location>
        <topology evidence="2">Single-pass type I membrane protein</topology>
    </subcellularLocation>
</comment>
<keyword evidence="13" id="KW-0094">Blood coagulation</keyword>
<keyword evidence="14 22" id="KW-0472">Membrane</keyword>
<comment type="function">
    <text evidence="17">Hydrolyzes extracellular Ap3A into AMP and ADP, and Ap4A into AMP and ATP. Ap3A and Ap4A are diadenosine polyphosphates thought to induce proliferation of vascular smooth muscle cells. Acts as a procoagulant, mediating platelet aggregation at the site of nascent thrombus via release of ADP from Ap3A and activation of ADP receptors.</text>
</comment>
<evidence type="ECO:0000256" key="20">
    <source>
        <dbReference type="ARBA" id="ARBA00047780"/>
    </source>
</evidence>
<name>A0AAD1R9D5_PELCU</name>
<dbReference type="AlphaFoldDB" id="A0AAD1R9D5"/>
<dbReference type="InterPro" id="IPR002591">
    <property type="entry name" value="Phosphodiest/P_Trfase"/>
</dbReference>
<evidence type="ECO:0000256" key="15">
    <source>
        <dbReference type="ARBA" id="ARBA00023157"/>
    </source>
</evidence>
<feature type="region of interest" description="Disordered" evidence="21">
    <location>
        <begin position="60"/>
        <end position="119"/>
    </location>
</feature>
<evidence type="ECO:0000256" key="12">
    <source>
        <dbReference type="ARBA" id="ARBA00022989"/>
    </source>
</evidence>
<dbReference type="PANTHER" id="PTHR10151:SF79">
    <property type="entry name" value="BIS(5'-ADENOSYL)-TRIPHOSPHATASE ENPP4"/>
    <property type="match status" value="1"/>
</dbReference>